<dbReference type="RefSeq" id="WP_036139815.1">
    <property type="nucleotide sequence ID" value="NZ_AUHT01000007.1"/>
</dbReference>
<feature type="chain" id="PRO_5001973255" evidence="2">
    <location>
        <begin position="19"/>
        <end position="87"/>
    </location>
</feature>
<dbReference type="AlphaFoldDB" id="A0A0A0M327"/>
<evidence type="ECO:0000256" key="1">
    <source>
        <dbReference type="SAM" id="MobiDB-lite"/>
    </source>
</evidence>
<proteinExistence type="predicted"/>
<evidence type="ECO:0000256" key="2">
    <source>
        <dbReference type="SAM" id="SignalP"/>
    </source>
</evidence>
<evidence type="ECO:0000313" key="4">
    <source>
        <dbReference type="Proteomes" id="UP000030003"/>
    </source>
</evidence>
<gene>
    <name evidence="3" type="ORF">N791_09590</name>
</gene>
<protein>
    <submittedName>
        <fullName evidence="3">Uncharacterized protein</fullName>
    </submittedName>
</protein>
<dbReference type="Proteomes" id="UP000030003">
    <property type="component" value="Unassembled WGS sequence"/>
</dbReference>
<accession>A0A0A0M327</accession>
<feature type="signal peptide" evidence="2">
    <location>
        <begin position="1"/>
        <end position="18"/>
    </location>
</feature>
<name>A0A0A0M327_9GAMM</name>
<dbReference type="STRING" id="1385515.GCA_000423325_01328"/>
<comment type="caution">
    <text evidence="3">The sequence shown here is derived from an EMBL/GenBank/DDBJ whole genome shotgun (WGS) entry which is preliminary data.</text>
</comment>
<evidence type="ECO:0000313" key="3">
    <source>
        <dbReference type="EMBL" id="KGO97515.1"/>
    </source>
</evidence>
<sequence length="87" mass="8906">MNRILLILLLSSPGAVLAGESMAAPDGSECAEAHAGPVAGESTTPRKAEQGIRGGDAGTIPGAKAGPDMTDHLRPPSWRSYLPGMLR</sequence>
<reference evidence="3 4" key="1">
    <citation type="submission" date="2013-08" db="EMBL/GenBank/DDBJ databases">
        <title>Genomic analysis of Lysobacter defluvii.</title>
        <authorList>
            <person name="Wang Q."/>
            <person name="Wang G."/>
        </authorList>
    </citation>
    <scope>NUCLEOTIDE SEQUENCE [LARGE SCALE GENOMIC DNA]</scope>
    <source>
        <strain evidence="3 4">IMMIB APB-9</strain>
    </source>
</reference>
<feature type="region of interest" description="Disordered" evidence="1">
    <location>
        <begin position="28"/>
        <end position="87"/>
    </location>
</feature>
<dbReference type="EMBL" id="AVBH01000356">
    <property type="protein sequence ID" value="KGO97515.1"/>
    <property type="molecule type" value="Genomic_DNA"/>
</dbReference>
<keyword evidence="4" id="KW-1185">Reference proteome</keyword>
<keyword evidence="2" id="KW-0732">Signal</keyword>
<organism evidence="3 4">
    <name type="scientific">Lysobacter defluvii IMMIB APB-9 = DSM 18482</name>
    <dbReference type="NCBI Taxonomy" id="1385515"/>
    <lineage>
        <taxon>Bacteria</taxon>
        <taxon>Pseudomonadati</taxon>
        <taxon>Pseudomonadota</taxon>
        <taxon>Gammaproteobacteria</taxon>
        <taxon>Lysobacterales</taxon>
        <taxon>Lysobacteraceae</taxon>
        <taxon>Novilysobacter</taxon>
    </lineage>
</organism>